<accession>A0ABV7NMP2</accession>
<feature type="transmembrane region" description="Helical" evidence="4">
    <location>
        <begin position="91"/>
        <end position="110"/>
    </location>
</feature>
<evidence type="ECO:0000256" key="4">
    <source>
        <dbReference type="SAM" id="Phobius"/>
    </source>
</evidence>
<feature type="transmembrane region" description="Helical" evidence="4">
    <location>
        <begin position="324"/>
        <end position="345"/>
    </location>
</feature>
<evidence type="ECO:0000256" key="1">
    <source>
        <dbReference type="ARBA" id="ARBA00022692"/>
    </source>
</evidence>
<evidence type="ECO:0000313" key="6">
    <source>
        <dbReference type="EMBL" id="MFC3443709.1"/>
    </source>
</evidence>
<evidence type="ECO:0000256" key="2">
    <source>
        <dbReference type="ARBA" id="ARBA00022989"/>
    </source>
</evidence>
<name>A0ABV7NMP2_9SPHN</name>
<feature type="transmembrane region" description="Helical" evidence="4">
    <location>
        <begin position="180"/>
        <end position="201"/>
    </location>
</feature>
<evidence type="ECO:0000313" key="7">
    <source>
        <dbReference type="Proteomes" id="UP001595681"/>
    </source>
</evidence>
<dbReference type="InterPro" id="IPR020846">
    <property type="entry name" value="MFS_dom"/>
</dbReference>
<feature type="transmembrane region" description="Helical" evidence="4">
    <location>
        <begin position="357"/>
        <end position="379"/>
    </location>
</feature>
<dbReference type="Proteomes" id="UP001595681">
    <property type="component" value="Unassembled WGS sequence"/>
</dbReference>
<dbReference type="SUPFAM" id="SSF103473">
    <property type="entry name" value="MFS general substrate transporter"/>
    <property type="match status" value="1"/>
</dbReference>
<dbReference type="InterPro" id="IPR036259">
    <property type="entry name" value="MFS_trans_sf"/>
</dbReference>
<proteinExistence type="predicted"/>
<feature type="transmembrane region" description="Helical" evidence="4">
    <location>
        <begin position="233"/>
        <end position="251"/>
    </location>
</feature>
<keyword evidence="3 4" id="KW-0472">Membrane</keyword>
<dbReference type="InterPro" id="IPR050327">
    <property type="entry name" value="Proton-linked_MCT"/>
</dbReference>
<dbReference type="PANTHER" id="PTHR11360">
    <property type="entry name" value="MONOCARBOXYLATE TRANSPORTER"/>
    <property type="match status" value="1"/>
</dbReference>
<feature type="transmembrane region" description="Helical" evidence="4">
    <location>
        <begin position="61"/>
        <end position="79"/>
    </location>
</feature>
<dbReference type="Pfam" id="PF07690">
    <property type="entry name" value="MFS_1"/>
    <property type="match status" value="1"/>
</dbReference>
<dbReference type="PROSITE" id="PS50850">
    <property type="entry name" value="MFS"/>
    <property type="match status" value="1"/>
</dbReference>
<evidence type="ECO:0000256" key="3">
    <source>
        <dbReference type="ARBA" id="ARBA00023136"/>
    </source>
</evidence>
<feature type="transmembrane region" description="Helical" evidence="4">
    <location>
        <begin position="271"/>
        <end position="290"/>
    </location>
</feature>
<feature type="transmembrane region" description="Helical" evidence="4">
    <location>
        <begin position="385"/>
        <end position="407"/>
    </location>
</feature>
<feature type="transmembrane region" description="Helical" evidence="4">
    <location>
        <begin position="148"/>
        <end position="168"/>
    </location>
</feature>
<feature type="transmembrane region" description="Helical" evidence="4">
    <location>
        <begin position="116"/>
        <end position="136"/>
    </location>
</feature>
<organism evidence="6 7">
    <name type="scientific">Sphingobium rhizovicinum</name>
    <dbReference type="NCBI Taxonomy" id="432308"/>
    <lineage>
        <taxon>Bacteria</taxon>
        <taxon>Pseudomonadati</taxon>
        <taxon>Pseudomonadota</taxon>
        <taxon>Alphaproteobacteria</taxon>
        <taxon>Sphingomonadales</taxon>
        <taxon>Sphingomonadaceae</taxon>
        <taxon>Sphingobium</taxon>
    </lineage>
</organism>
<dbReference type="EMBL" id="JBHRVU010000005">
    <property type="protein sequence ID" value="MFC3443709.1"/>
    <property type="molecule type" value="Genomic_DNA"/>
</dbReference>
<keyword evidence="2 4" id="KW-1133">Transmembrane helix</keyword>
<gene>
    <name evidence="6" type="ORF">ACFOKF_21350</name>
</gene>
<keyword evidence="7" id="KW-1185">Reference proteome</keyword>
<evidence type="ECO:0000259" key="5">
    <source>
        <dbReference type="PROSITE" id="PS50850"/>
    </source>
</evidence>
<sequence length="418" mass="43470">MHAPLSLGEGLSPWQELRRGWKPLVACSVGIGLGLSPIPPFTAGIFATALNAQFGWPRGEILAAIILVTIGLVLLGSSVGRLVDRVGARRVAIGSTICLGLCLMALGAVGPNILSFYAVWAVMAVFALGTLPVTYAKVVTGWFDRARGLALGLALASTGVTGALYPFYIHFLMDRFGWRIAYVGVGLLPLLIALPILLLWLRERAAPGEAATAKAAVATDGLTVRVALRRYRFWASALAAMALGAGTGGLMPNLMPMLTENGLSGGDAARALALLAVSVTIGRLLSGFMLDRIWAPLVAVLLVVPAAIGVLVLTLPGLGLTSAMIAVGIIGLVAGAEFDLIAYITGRYFGQRHFSELYGIQYAVFGLGSGTAPALYGTIRDMTGSYLPALFLSVGLLLGAVLLLLTLGRYPAGAAVSE</sequence>
<protein>
    <submittedName>
        <fullName evidence="6">MFS transporter</fullName>
    </submittedName>
</protein>
<comment type="caution">
    <text evidence="6">The sequence shown here is derived from an EMBL/GenBank/DDBJ whole genome shotgun (WGS) entry which is preliminary data.</text>
</comment>
<feature type="transmembrane region" description="Helical" evidence="4">
    <location>
        <begin position="297"/>
        <end position="318"/>
    </location>
</feature>
<dbReference type="InterPro" id="IPR011701">
    <property type="entry name" value="MFS"/>
</dbReference>
<keyword evidence="1 4" id="KW-0812">Transmembrane</keyword>
<feature type="domain" description="Major facilitator superfamily (MFS) profile" evidence="5">
    <location>
        <begin position="25"/>
        <end position="411"/>
    </location>
</feature>
<reference evidence="7" key="1">
    <citation type="journal article" date="2019" name="Int. J. Syst. Evol. Microbiol.">
        <title>The Global Catalogue of Microorganisms (GCM) 10K type strain sequencing project: providing services to taxonomists for standard genome sequencing and annotation.</title>
        <authorList>
            <consortium name="The Broad Institute Genomics Platform"/>
            <consortium name="The Broad Institute Genome Sequencing Center for Infectious Disease"/>
            <person name="Wu L."/>
            <person name="Ma J."/>
        </authorList>
    </citation>
    <scope>NUCLEOTIDE SEQUENCE [LARGE SCALE GENOMIC DNA]</scope>
    <source>
        <strain evidence="7">CCM 7491</strain>
    </source>
</reference>
<dbReference type="RefSeq" id="WP_380798565.1">
    <property type="nucleotide sequence ID" value="NZ_JBHRVU010000005.1"/>
</dbReference>
<feature type="transmembrane region" description="Helical" evidence="4">
    <location>
        <begin position="24"/>
        <end position="49"/>
    </location>
</feature>
<dbReference type="Gene3D" id="1.20.1250.20">
    <property type="entry name" value="MFS general substrate transporter like domains"/>
    <property type="match status" value="2"/>
</dbReference>